<organism evidence="1 2">
    <name type="scientific">Stylosanthes scabra</name>
    <dbReference type="NCBI Taxonomy" id="79078"/>
    <lineage>
        <taxon>Eukaryota</taxon>
        <taxon>Viridiplantae</taxon>
        <taxon>Streptophyta</taxon>
        <taxon>Embryophyta</taxon>
        <taxon>Tracheophyta</taxon>
        <taxon>Spermatophyta</taxon>
        <taxon>Magnoliopsida</taxon>
        <taxon>eudicotyledons</taxon>
        <taxon>Gunneridae</taxon>
        <taxon>Pentapetalae</taxon>
        <taxon>rosids</taxon>
        <taxon>fabids</taxon>
        <taxon>Fabales</taxon>
        <taxon>Fabaceae</taxon>
        <taxon>Papilionoideae</taxon>
        <taxon>50 kb inversion clade</taxon>
        <taxon>dalbergioids sensu lato</taxon>
        <taxon>Dalbergieae</taxon>
        <taxon>Pterocarpus clade</taxon>
        <taxon>Stylosanthes</taxon>
    </lineage>
</organism>
<gene>
    <name evidence="1" type="ORF">PIB30_078812</name>
</gene>
<accession>A0ABU6XNY2</accession>
<proteinExistence type="predicted"/>
<protein>
    <submittedName>
        <fullName evidence="1">Uncharacterized protein</fullName>
    </submittedName>
</protein>
<keyword evidence="2" id="KW-1185">Reference proteome</keyword>
<sequence length="112" mass="12304">MGSVRYSCGRYASSSVRVVSCRGPVIFGGYRCCIIIIIPFASSSSLCIINIIGASSSSSSEHHHLRISIGEYDIAVALLLPQRSAKWLPSVEVLKKLKWKNYAVKLRSCKNN</sequence>
<reference evidence="1 2" key="1">
    <citation type="journal article" date="2023" name="Plants (Basel)">
        <title>Bridging the Gap: Combining Genomics and Transcriptomics Approaches to Understand Stylosanthes scabra, an Orphan Legume from the Brazilian Caatinga.</title>
        <authorList>
            <person name="Ferreira-Neto J.R.C."/>
            <person name="da Silva M.D."/>
            <person name="Binneck E."/>
            <person name="de Melo N.F."/>
            <person name="da Silva R.H."/>
            <person name="de Melo A.L.T.M."/>
            <person name="Pandolfi V."/>
            <person name="Bustamante F.O."/>
            <person name="Brasileiro-Vidal A.C."/>
            <person name="Benko-Iseppon A.M."/>
        </authorList>
    </citation>
    <scope>NUCLEOTIDE SEQUENCE [LARGE SCALE GENOMIC DNA]</scope>
    <source>
        <tissue evidence="1">Leaves</tissue>
    </source>
</reference>
<evidence type="ECO:0000313" key="2">
    <source>
        <dbReference type="Proteomes" id="UP001341840"/>
    </source>
</evidence>
<dbReference type="EMBL" id="JASCZI010212548">
    <property type="protein sequence ID" value="MED6199747.1"/>
    <property type="molecule type" value="Genomic_DNA"/>
</dbReference>
<evidence type="ECO:0000313" key="1">
    <source>
        <dbReference type="EMBL" id="MED6199747.1"/>
    </source>
</evidence>
<dbReference type="Proteomes" id="UP001341840">
    <property type="component" value="Unassembled WGS sequence"/>
</dbReference>
<comment type="caution">
    <text evidence="1">The sequence shown here is derived from an EMBL/GenBank/DDBJ whole genome shotgun (WGS) entry which is preliminary data.</text>
</comment>
<name>A0ABU6XNY2_9FABA</name>